<evidence type="ECO:0000256" key="8">
    <source>
        <dbReference type="PROSITE-ProRule" id="PRU00339"/>
    </source>
</evidence>
<dbReference type="SMART" id="SM00028">
    <property type="entry name" value="TPR"/>
    <property type="match status" value="4"/>
</dbReference>
<dbReference type="GO" id="GO:0016560">
    <property type="term" value="P:protein import into peroxisome matrix, docking"/>
    <property type="evidence" value="ECO:0007669"/>
    <property type="project" value="TreeGrafter"/>
</dbReference>
<evidence type="ECO:0000256" key="3">
    <source>
        <dbReference type="ARBA" id="ARBA00005348"/>
    </source>
</evidence>
<keyword evidence="7" id="KW-0576">Peroxisome</keyword>
<evidence type="ECO:0000256" key="5">
    <source>
        <dbReference type="ARBA" id="ARBA00022737"/>
    </source>
</evidence>
<keyword evidence="10" id="KW-1185">Reference proteome</keyword>
<gene>
    <name evidence="9" type="ORF">TCLT_LOCUS6982</name>
</gene>
<feature type="repeat" description="TPR" evidence="8">
    <location>
        <begin position="367"/>
        <end position="400"/>
    </location>
</feature>
<keyword evidence="6 8" id="KW-0802">TPR repeat</keyword>
<evidence type="ECO:0000256" key="7">
    <source>
        <dbReference type="ARBA" id="ARBA00023140"/>
    </source>
</evidence>
<comment type="similarity">
    <text evidence="3">Belongs to the peroxisomal targeting signal receptor family.</text>
</comment>
<dbReference type="STRING" id="103827.A0A0N5D292"/>
<evidence type="ECO:0000256" key="2">
    <source>
        <dbReference type="ARBA" id="ARBA00004496"/>
    </source>
</evidence>
<dbReference type="Proteomes" id="UP000276776">
    <property type="component" value="Unassembled WGS sequence"/>
</dbReference>
<dbReference type="InterPro" id="IPR019734">
    <property type="entry name" value="TPR_rpt"/>
</dbReference>
<evidence type="ECO:0000313" key="11">
    <source>
        <dbReference type="WBParaSite" id="TCLT_0000699301-mRNA-1"/>
    </source>
</evidence>
<dbReference type="AlphaFoldDB" id="A0A0N5D292"/>
<reference evidence="9 10" key="2">
    <citation type="submission" date="2018-11" db="EMBL/GenBank/DDBJ databases">
        <authorList>
            <consortium name="Pathogen Informatics"/>
        </authorList>
    </citation>
    <scope>NUCLEOTIDE SEQUENCE [LARGE SCALE GENOMIC DNA]</scope>
</reference>
<dbReference type="GO" id="GO:0005778">
    <property type="term" value="C:peroxisomal membrane"/>
    <property type="evidence" value="ECO:0007669"/>
    <property type="project" value="TreeGrafter"/>
</dbReference>
<organism evidence="11">
    <name type="scientific">Thelazia callipaeda</name>
    <name type="common">Oriental eyeworm</name>
    <name type="synonym">Parasitic nematode</name>
    <dbReference type="NCBI Taxonomy" id="103827"/>
    <lineage>
        <taxon>Eukaryota</taxon>
        <taxon>Metazoa</taxon>
        <taxon>Ecdysozoa</taxon>
        <taxon>Nematoda</taxon>
        <taxon>Chromadorea</taxon>
        <taxon>Rhabditida</taxon>
        <taxon>Spirurina</taxon>
        <taxon>Spiruromorpha</taxon>
        <taxon>Thelazioidea</taxon>
        <taxon>Thelaziidae</taxon>
        <taxon>Thelazia</taxon>
    </lineage>
</organism>
<dbReference type="Gene3D" id="1.25.40.10">
    <property type="entry name" value="Tetratricopeptide repeat domain"/>
    <property type="match status" value="1"/>
</dbReference>
<evidence type="ECO:0000256" key="4">
    <source>
        <dbReference type="ARBA" id="ARBA00022490"/>
    </source>
</evidence>
<evidence type="ECO:0000313" key="9">
    <source>
        <dbReference type="EMBL" id="VDN04392.1"/>
    </source>
</evidence>
<evidence type="ECO:0000256" key="1">
    <source>
        <dbReference type="ARBA" id="ARBA00004275"/>
    </source>
</evidence>
<dbReference type="SUPFAM" id="SSF48452">
    <property type="entry name" value="TPR-like"/>
    <property type="match status" value="1"/>
</dbReference>
<evidence type="ECO:0000313" key="10">
    <source>
        <dbReference type="Proteomes" id="UP000276776"/>
    </source>
</evidence>
<dbReference type="OrthoDB" id="10006023at2759"/>
<dbReference type="EMBL" id="UYYF01004463">
    <property type="protein sequence ID" value="VDN04392.1"/>
    <property type="molecule type" value="Genomic_DNA"/>
</dbReference>
<dbReference type="Pfam" id="PF13181">
    <property type="entry name" value="TPR_8"/>
    <property type="match status" value="1"/>
</dbReference>
<comment type="subcellular location">
    <subcellularLocation>
        <location evidence="2">Cytoplasm</location>
    </subcellularLocation>
    <subcellularLocation>
        <location evidence="1">Peroxisome</location>
    </subcellularLocation>
</comment>
<keyword evidence="4" id="KW-0963">Cytoplasm</keyword>
<dbReference type="GO" id="GO:0005052">
    <property type="term" value="F:peroxisome matrix targeting signal-1 binding"/>
    <property type="evidence" value="ECO:0007669"/>
    <property type="project" value="TreeGrafter"/>
</dbReference>
<reference evidence="11" key="1">
    <citation type="submission" date="2017-02" db="UniProtKB">
        <authorList>
            <consortium name="WormBaseParasite"/>
        </authorList>
    </citation>
    <scope>IDENTIFICATION</scope>
</reference>
<dbReference type="GO" id="GO:0005829">
    <property type="term" value="C:cytosol"/>
    <property type="evidence" value="ECO:0007669"/>
    <property type="project" value="TreeGrafter"/>
</dbReference>
<dbReference type="PROSITE" id="PS50005">
    <property type="entry name" value="TPR"/>
    <property type="match status" value="2"/>
</dbReference>
<dbReference type="InterPro" id="IPR011990">
    <property type="entry name" value="TPR-like_helical_dom_sf"/>
</dbReference>
<name>A0A0N5D292_THECL</name>
<dbReference type="PANTHER" id="PTHR10130">
    <property type="entry name" value="PEROXISOMAL TARGETING SIGNAL 1 RECEPTOR PEX5"/>
    <property type="match status" value="1"/>
</dbReference>
<sequence>MDQKPFFEALLEDDCAQDNPLVDLSKNIVEGSNEGDFESGVHHFSATDAASEDVLYDDSLQTTIMSELMDELDAVRNFTSPWFEDFQTERLSKKWTEEFCDSDTHEQNRESEIATETVNSTNEMRLEFDQKLQIDETPAPEKPGFLQENTSVSPIKVDETATAFPTKTLREFFETYRFQKNNPHLKKMDAIKEAKQSFDAGLILTAILYLEAALQENQNDYEVDFFSWLLLGQCQAENGNDIQAIAAFKAALKLNPHLKEVHLWLAGSYINEGMQLEATEVLDEWISKYLIGSCFLFQSSTSVNPLEELRIRAQKVEDKIKFMLAKGAMEDEALFHDALSLVYNIKHEYDKAAIEVQLVLRKYPKDYVRWNRLGALLANGEHFEEAVAAYFEALEVRPSYVRARCNMGISQMKLHDYNQAIRDFILAAQLQYSCGPVATSVWTLLRAAIMRSYHPYAQNLLTAVNKRDLKTCIKLMNGVL</sequence>
<evidence type="ECO:0000256" key="6">
    <source>
        <dbReference type="ARBA" id="ARBA00022803"/>
    </source>
</evidence>
<accession>A0A0N5D292</accession>
<feature type="repeat" description="TPR" evidence="8">
    <location>
        <begin position="225"/>
        <end position="258"/>
    </location>
</feature>
<dbReference type="PANTHER" id="PTHR10130:SF0">
    <property type="entry name" value="GH08708P"/>
    <property type="match status" value="1"/>
</dbReference>
<proteinExistence type="inferred from homology"/>
<protein>
    <submittedName>
        <fullName evidence="11">TPR_REGION domain-containing protein</fullName>
    </submittedName>
</protein>
<dbReference type="WBParaSite" id="TCLT_0000699301-mRNA-1">
    <property type="protein sequence ID" value="TCLT_0000699301-mRNA-1"/>
    <property type="gene ID" value="TCLT_0000699301"/>
</dbReference>
<dbReference type="InterPro" id="IPR024111">
    <property type="entry name" value="PEX5/PEX5L"/>
</dbReference>
<keyword evidence="5" id="KW-0677">Repeat</keyword>